<feature type="transmembrane region" description="Helical" evidence="6">
    <location>
        <begin position="439"/>
        <end position="459"/>
    </location>
</feature>
<dbReference type="Proteomes" id="UP000465302">
    <property type="component" value="Unassembled WGS sequence"/>
</dbReference>
<feature type="transmembrane region" description="Helical" evidence="6">
    <location>
        <begin position="280"/>
        <end position="299"/>
    </location>
</feature>
<dbReference type="InterPro" id="IPR036259">
    <property type="entry name" value="MFS_trans_sf"/>
</dbReference>
<feature type="compositionally biased region" description="Basic and acidic residues" evidence="5">
    <location>
        <begin position="475"/>
        <end position="489"/>
    </location>
</feature>
<dbReference type="PROSITE" id="PS50850">
    <property type="entry name" value="MFS"/>
    <property type="match status" value="1"/>
</dbReference>
<dbReference type="PANTHER" id="PTHR23508">
    <property type="entry name" value="CARBOXYLIC ACID TRANSPORTER PROTEIN HOMOLOG"/>
    <property type="match status" value="1"/>
</dbReference>
<feature type="transmembrane region" description="Helical" evidence="6">
    <location>
        <begin position="372"/>
        <end position="392"/>
    </location>
</feature>
<keyword evidence="10" id="KW-1185">Reference proteome</keyword>
<evidence type="ECO:0000313" key="10">
    <source>
        <dbReference type="Proteomes" id="UP000220914"/>
    </source>
</evidence>
<feature type="transmembrane region" description="Helical" evidence="6">
    <location>
        <begin position="319"/>
        <end position="336"/>
    </location>
</feature>
<feature type="transmembrane region" description="Helical" evidence="6">
    <location>
        <begin position="348"/>
        <end position="366"/>
    </location>
</feature>
<feature type="region of interest" description="Disordered" evidence="5">
    <location>
        <begin position="468"/>
        <end position="501"/>
    </location>
</feature>
<evidence type="ECO:0000256" key="4">
    <source>
        <dbReference type="ARBA" id="ARBA00023136"/>
    </source>
</evidence>
<keyword evidence="4 6" id="KW-0472">Membrane</keyword>
<dbReference type="CDD" id="cd17316">
    <property type="entry name" value="MFS_SV2_like"/>
    <property type="match status" value="1"/>
</dbReference>
<dbReference type="InterPro" id="IPR005828">
    <property type="entry name" value="MFS_sugar_transport-like"/>
</dbReference>
<evidence type="ECO:0000313" key="11">
    <source>
        <dbReference type="Proteomes" id="UP000465302"/>
    </source>
</evidence>
<dbReference type="Proteomes" id="UP000220914">
    <property type="component" value="Unassembled WGS sequence"/>
</dbReference>
<reference evidence="8 11" key="2">
    <citation type="journal article" date="2019" name="Emerg. Microbes Infect.">
        <title>Comprehensive subspecies identification of 175 nontuberculous mycobacteria species based on 7547 genomic profiles.</title>
        <authorList>
            <person name="Matsumoto Y."/>
            <person name="Kinjo T."/>
            <person name="Motooka D."/>
            <person name="Nabeya D."/>
            <person name="Jung N."/>
            <person name="Uechi K."/>
            <person name="Horii T."/>
            <person name="Iida T."/>
            <person name="Fujita J."/>
            <person name="Nakamura S."/>
        </authorList>
    </citation>
    <scope>NUCLEOTIDE SEQUENCE [LARGE SCALE GENOMIC DNA]</scope>
    <source>
        <strain evidence="8 11">JCM 6377</strain>
    </source>
</reference>
<feature type="transmembrane region" description="Helical" evidence="6">
    <location>
        <begin position="99"/>
        <end position="116"/>
    </location>
</feature>
<dbReference type="InterPro" id="IPR005829">
    <property type="entry name" value="Sugar_transporter_CS"/>
</dbReference>
<accession>A0A2A7NDT2</accession>
<feature type="domain" description="Major facilitator superfamily (MFS) profile" evidence="7">
    <location>
        <begin position="33"/>
        <end position="464"/>
    </location>
</feature>
<evidence type="ECO:0000256" key="2">
    <source>
        <dbReference type="ARBA" id="ARBA00022692"/>
    </source>
</evidence>
<evidence type="ECO:0000256" key="3">
    <source>
        <dbReference type="ARBA" id="ARBA00022989"/>
    </source>
</evidence>
<protein>
    <submittedName>
        <fullName evidence="9">MFS transporter</fullName>
    </submittedName>
</protein>
<evidence type="ECO:0000256" key="5">
    <source>
        <dbReference type="SAM" id="MobiDB-lite"/>
    </source>
</evidence>
<comment type="caution">
    <text evidence="9">The sequence shown here is derived from an EMBL/GenBank/DDBJ whole genome shotgun (WGS) entry which is preliminary data.</text>
</comment>
<evidence type="ECO:0000313" key="8">
    <source>
        <dbReference type="EMBL" id="GFG49936.1"/>
    </source>
</evidence>
<dbReference type="EMBL" id="BLKS01000001">
    <property type="protein sequence ID" value="GFG49936.1"/>
    <property type="molecule type" value="Genomic_DNA"/>
</dbReference>
<dbReference type="PANTHER" id="PTHR23508:SF10">
    <property type="entry name" value="CARBOXYLIC ACID TRANSPORTER PROTEIN HOMOLOG"/>
    <property type="match status" value="1"/>
</dbReference>
<organism evidence="9 10">
    <name type="scientific">Mycolicibacterium agri</name>
    <name type="common">Mycobacterium agri</name>
    <dbReference type="NCBI Taxonomy" id="36811"/>
    <lineage>
        <taxon>Bacteria</taxon>
        <taxon>Bacillati</taxon>
        <taxon>Actinomycetota</taxon>
        <taxon>Actinomycetes</taxon>
        <taxon>Mycobacteriales</taxon>
        <taxon>Mycobacteriaceae</taxon>
        <taxon>Mycolicibacterium</taxon>
    </lineage>
</organism>
<evidence type="ECO:0000256" key="1">
    <source>
        <dbReference type="ARBA" id="ARBA00004651"/>
    </source>
</evidence>
<keyword evidence="3 6" id="KW-1133">Transmembrane helix</keyword>
<feature type="transmembrane region" description="Helical" evidence="6">
    <location>
        <begin position="122"/>
        <end position="145"/>
    </location>
</feature>
<name>A0A2A7NDT2_MYCAG</name>
<dbReference type="Pfam" id="PF00083">
    <property type="entry name" value="Sugar_tr"/>
    <property type="match status" value="1"/>
</dbReference>
<proteinExistence type="predicted"/>
<dbReference type="GO" id="GO:0046943">
    <property type="term" value="F:carboxylic acid transmembrane transporter activity"/>
    <property type="evidence" value="ECO:0007669"/>
    <property type="project" value="TreeGrafter"/>
</dbReference>
<evidence type="ECO:0000259" key="7">
    <source>
        <dbReference type="PROSITE" id="PS50850"/>
    </source>
</evidence>
<feature type="transmembrane region" description="Helical" evidence="6">
    <location>
        <begin position="69"/>
        <end position="87"/>
    </location>
</feature>
<dbReference type="Gene3D" id="1.20.1250.20">
    <property type="entry name" value="MFS general substrate transporter like domains"/>
    <property type="match status" value="1"/>
</dbReference>
<dbReference type="OrthoDB" id="8953821at2"/>
<reference evidence="8" key="3">
    <citation type="submission" date="2020-02" db="EMBL/GenBank/DDBJ databases">
        <authorList>
            <person name="Matsumoto Y."/>
            <person name="Motooka D."/>
            <person name="Nakamura S."/>
        </authorList>
    </citation>
    <scope>NUCLEOTIDE SEQUENCE</scope>
    <source>
        <strain evidence="8">JCM 6377</strain>
    </source>
</reference>
<dbReference type="SUPFAM" id="SSF103473">
    <property type="entry name" value="MFS general substrate transporter"/>
    <property type="match status" value="1"/>
</dbReference>
<gene>
    <name evidence="9" type="ORF">CQY20_03340</name>
    <name evidence="8" type="ORF">MAGR_13770</name>
</gene>
<dbReference type="RefSeq" id="WP_097938248.1">
    <property type="nucleotide sequence ID" value="NZ_BLKS01000001.1"/>
</dbReference>
<dbReference type="PROSITE" id="PS00216">
    <property type="entry name" value="SUGAR_TRANSPORT_1"/>
    <property type="match status" value="1"/>
</dbReference>
<dbReference type="GO" id="GO:0005886">
    <property type="term" value="C:plasma membrane"/>
    <property type="evidence" value="ECO:0007669"/>
    <property type="project" value="UniProtKB-SubCell"/>
</dbReference>
<dbReference type="AlphaFoldDB" id="A0A2A7NDT2"/>
<feature type="transmembrane region" description="Helical" evidence="6">
    <location>
        <begin position="157"/>
        <end position="181"/>
    </location>
</feature>
<feature type="transmembrane region" description="Helical" evidence="6">
    <location>
        <begin position="30"/>
        <end position="57"/>
    </location>
</feature>
<dbReference type="EMBL" id="PDCP01000004">
    <property type="protein sequence ID" value="PEG41933.1"/>
    <property type="molecule type" value="Genomic_DNA"/>
</dbReference>
<reference evidence="9 10" key="1">
    <citation type="submission" date="2017-10" db="EMBL/GenBank/DDBJ databases">
        <title>The new phylogeny of genus Mycobacterium.</title>
        <authorList>
            <person name="Tortoli E."/>
            <person name="Trovato A."/>
            <person name="Cirillo D.M."/>
        </authorList>
    </citation>
    <scope>NUCLEOTIDE SEQUENCE [LARGE SCALE GENOMIC DNA]</scope>
    <source>
        <strain evidence="9 10">CCUG37673</strain>
    </source>
</reference>
<evidence type="ECO:0000256" key="6">
    <source>
        <dbReference type="SAM" id="Phobius"/>
    </source>
</evidence>
<feature type="transmembrane region" description="Helical" evidence="6">
    <location>
        <begin position="412"/>
        <end position="433"/>
    </location>
</feature>
<feature type="transmembrane region" description="Helical" evidence="6">
    <location>
        <begin position="187"/>
        <end position="210"/>
    </location>
</feature>
<dbReference type="InterPro" id="IPR020846">
    <property type="entry name" value="MFS_dom"/>
</dbReference>
<comment type="subcellular location">
    <subcellularLocation>
        <location evidence="1">Cell membrane</location>
        <topology evidence="1">Multi-pass membrane protein</topology>
    </subcellularLocation>
</comment>
<evidence type="ECO:0000313" key="9">
    <source>
        <dbReference type="EMBL" id="PEG41933.1"/>
    </source>
</evidence>
<keyword evidence="2 6" id="KW-0812">Transmembrane</keyword>
<sequence>MPSNPADRSTTFVDANLLTRLDRAPVTRTLRVGIGVVVLVWLLESFDIGLVSVLILVLGPHWELSSGEIGLLGASGTIGLLAGMLPAGRLADLYGRKKVLMVGTAMFSVFTLLSAFSPNFVVLIILRIVAGLGEGAIFPVPYLMISELVNKEKRGRIMGYAQWVLNGGYTLPALVGLWAVSTFDTEWSWRVPCLIGGLPLLLIPVLAKWVPESPRFQLRKATRQASEAPREDVRKLVTRIEDEAGIAHDETVVDPEILAVLDDSAVRGSMRMRQLLKAPYLRRSVIAYAALTASFIVWYTMLTYAPTIFGMLGATKSNSLLYTGVMMFVSAFGVFYQGRLADSRGRKPVFAVYMVVAAIGLVLLTLEPVVGIVVVVIGALATAWFGLGSFSIPKMYMAEQYPTRLRGLGTSVGEMVSRGLTGGILVAFLPGLIAGFGVTTVLTAAAISMVLLAAPMFFFGQETSGRNMEDLGTDLSDREKQPDVPRADVEVTPQPGRMPQQ</sequence>